<dbReference type="Gene3D" id="3.90.1200.10">
    <property type="match status" value="1"/>
</dbReference>
<dbReference type="PANTHER" id="PTHR12149:SF8">
    <property type="entry name" value="PROTEIN-RIBULOSAMINE 3-KINASE"/>
    <property type="match status" value="1"/>
</dbReference>
<evidence type="ECO:0000313" key="3">
    <source>
        <dbReference type="EMBL" id="CAL4175701.1"/>
    </source>
</evidence>
<dbReference type="InterPro" id="IPR016477">
    <property type="entry name" value="Fructo-/Ketosamine-3-kinase"/>
</dbReference>
<feature type="non-terminal residue" evidence="3">
    <location>
        <position position="119"/>
    </location>
</feature>
<organism evidence="3 4">
    <name type="scientific">Meganyctiphanes norvegica</name>
    <name type="common">Northern krill</name>
    <name type="synonym">Thysanopoda norvegica</name>
    <dbReference type="NCBI Taxonomy" id="48144"/>
    <lineage>
        <taxon>Eukaryota</taxon>
        <taxon>Metazoa</taxon>
        <taxon>Ecdysozoa</taxon>
        <taxon>Arthropoda</taxon>
        <taxon>Crustacea</taxon>
        <taxon>Multicrustacea</taxon>
        <taxon>Malacostraca</taxon>
        <taxon>Eumalacostraca</taxon>
        <taxon>Eucarida</taxon>
        <taxon>Euphausiacea</taxon>
        <taxon>Euphausiidae</taxon>
        <taxon>Meganyctiphanes</taxon>
    </lineage>
</organism>
<dbReference type="GO" id="GO:0102193">
    <property type="term" value="F:protein-ribulosamine 3-kinase activity"/>
    <property type="evidence" value="ECO:0007669"/>
    <property type="project" value="UniProtKB-EC"/>
</dbReference>
<dbReference type="Proteomes" id="UP001497623">
    <property type="component" value="Unassembled WGS sequence"/>
</dbReference>
<accession>A0AAV2S9A7</accession>
<name>A0AAV2S9A7_MEGNR</name>
<dbReference type="PANTHER" id="PTHR12149">
    <property type="entry name" value="FRUCTOSAMINE 3 KINASE-RELATED PROTEIN"/>
    <property type="match status" value="1"/>
</dbReference>
<comment type="catalytic activity">
    <reaction evidence="2">
        <text>N(6)-D-ribulosyl-L-lysyl-[protein] + ATP = N(6)-(3-O-phospho-D-ribulosyl)-L-lysyl-[protein] + ADP + H(+)</text>
        <dbReference type="Rhea" id="RHEA:48432"/>
        <dbReference type="Rhea" id="RHEA-COMP:12103"/>
        <dbReference type="Rhea" id="RHEA-COMP:12104"/>
        <dbReference type="ChEBI" id="CHEBI:15378"/>
        <dbReference type="ChEBI" id="CHEBI:30616"/>
        <dbReference type="ChEBI" id="CHEBI:90418"/>
        <dbReference type="ChEBI" id="CHEBI:90420"/>
        <dbReference type="ChEBI" id="CHEBI:456216"/>
        <dbReference type="EC" id="2.7.1.172"/>
    </reaction>
    <physiologicalReaction direction="left-to-right" evidence="2">
        <dbReference type="Rhea" id="RHEA:48433"/>
    </physiologicalReaction>
</comment>
<gene>
    <name evidence="3" type="ORF">MNOR_LOCUS34667</name>
</gene>
<evidence type="ECO:0000313" key="4">
    <source>
        <dbReference type="Proteomes" id="UP001497623"/>
    </source>
</evidence>
<feature type="non-terminal residue" evidence="3">
    <location>
        <position position="1"/>
    </location>
</feature>
<sequence length="119" mass="13356">ARLMFDGEYESLVAILATEKVKAPKPHCVVDNPAGGAVIVMEYLDMSSLNKHSGTLGIKLARMHRHNIELENKNDGYVGATAETDHQYISKFGFSVNTCCGYLPQENAWEQDWLVRRLM</sequence>
<keyword evidence="4" id="KW-1185">Reference proteome</keyword>
<proteinExistence type="predicted"/>
<dbReference type="AlphaFoldDB" id="A0AAV2S9A7"/>
<protein>
    <recommendedName>
        <fullName evidence="1">protein-ribulosamine 3-kinase</fullName>
        <ecNumber evidence="1">2.7.1.172</ecNumber>
    </recommendedName>
</protein>
<reference evidence="3 4" key="1">
    <citation type="submission" date="2024-05" db="EMBL/GenBank/DDBJ databases">
        <authorList>
            <person name="Wallberg A."/>
        </authorList>
    </citation>
    <scope>NUCLEOTIDE SEQUENCE [LARGE SCALE GENOMIC DNA]</scope>
</reference>
<dbReference type="EMBL" id="CAXKWB010054343">
    <property type="protein sequence ID" value="CAL4175701.1"/>
    <property type="molecule type" value="Genomic_DNA"/>
</dbReference>
<comment type="caution">
    <text evidence="3">The sequence shown here is derived from an EMBL/GenBank/DDBJ whole genome shotgun (WGS) entry which is preliminary data.</text>
</comment>
<evidence type="ECO:0000256" key="2">
    <source>
        <dbReference type="ARBA" id="ARBA00048655"/>
    </source>
</evidence>
<dbReference type="SUPFAM" id="SSF56112">
    <property type="entry name" value="Protein kinase-like (PK-like)"/>
    <property type="match status" value="1"/>
</dbReference>
<dbReference type="InterPro" id="IPR011009">
    <property type="entry name" value="Kinase-like_dom_sf"/>
</dbReference>
<dbReference type="Pfam" id="PF03881">
    <property type="entry name" value="Fructosamin_kin"/>
    <property type="match status" value="1"/>
</dbReference>
<evidence type="ECO:0000256" key="1">
    <source>
        <dbReference type="ARBA" id="ARBA00011961"/>
    </source>
</evidence>
<dbReference type="EC" id="2.7.1.172" evidence="1"/>